<evidence type="ECO:0000313" key="5">
    <source>
        <dbReference type="EnsemblMetazoa" id="GBRI019246-PA"/>
    </source>
</evidence>
<dbReference type="InterPro" id="IPR038606">
    <property type="entry name" value="To_sf"/>
</dbReference>
<evidence type="ECO:0008006" key="7">
    <source>
        <dbReference type="Google" id="ProtNLM"/>
    </source>
</evidence>
<sequence length="233" mass="26212">MLRLPLIIGLIGSMCAFLKAEFPNDPKPCNYGDSECDNSINMLSIDPLITDKIRINQGAENPVNIDITFSNSKVYGLSTSVAHDIKGFGKDLKTKHEIFFKVPGSISLIGDYIVKGKVLILPLQGEGKSNMTLVEPECRISFIGGSVEKDGNIYMKPEKFHMHVNIKRSIYNFENLFNGDKALGDNMNKFLNENWKDIFDETKDSISKEFGVVVKHVIEQVFAKYPYAKYFNA</sequence>
<protein>
    <recommendedName>
        <fullName evidence="7">Haemolymph juvenile hormone binding protein</fullName>
    </recommendedName>
</protein>
<dbReference type="EnsemblMetazoa" id="GBRI019246-RA">
    <property type="protein sequence ID" value="GBRI019246-PA"/>
    <property type="gene ID" value="GBRI019246"/>
</dbReference>
<dbReference type="InterPro" id="IPR010562">
    <property type="entry name" value="Haemolymph_juvenile_hormone-bd"/>
</dbReference>
<evidence type="ECO:0000256" key="3">
    <source>
        <dbReference type="ARBA" id="ARBA00060902"/>
    </source>
</evidence>
<dbReference type="GO" id="GO:0005615">
    <property type="term" value="C:extracellular space"/>
    <property type="evidence" value="ECO:0007669"/>
    <property type="project" value="TreeGrafter"/>
</dbReference>
<keyword evidence="2" id="KW-0090">Biological rhythms</keyword>
<comment type="similarity">
    <text evidence="3">Belongs to the TO family.</text>
</comment>
<dbReference type="GO" id="GO:0007623">
    <property type="term" value="P:circadian rhythm"/>
    <property type="evidence" value="ECO:0007669"/>
    <property type="project" value="UniProtKB-ARBA"/>
</dbReference>
<keyword evidence="1 4" id="KW-0732">Signal</keyword>
<name>A0A1A9WGV7_9MUSC</name>
<dbReference type="Proteomes" id="UP000091820">
    <property type="component" value="Unassembled WGS sequence"/>
</dbReference>
<evidence type="ECO:0000313" key="6">
    <source>
        <dbReference type="Proteomes" id="UP000091820"/>
    </source>
</evidence>
<dbReference type="PANTHER" id="PTHR11008">
    <property type="entry name" value="PROTEIN TAKEOUT-LIKE PROTEIN"/>
    <property type="match status" value="1"/>
</dbReference>
<proteinExistence type="inferred from homology"/>
<dbReference type="VEuPathDB" id="VectorBase:GBRI019246"/>
<reference evidence="6" key="1">
    <citation type="submission" date="2014-03" db="EMBL/GenBank/DDBJ databases">
        <authorList>
            <person name="Aksoy S."/>
            <person name="Warren W."/>
            <person name="Wilson R.K."/>
        </authorList>
    </citation>
    <scope>NUCLEOTIDE SEQUENCE [LARGE SCALE GENOMIC DNA]</scope>
    <source>
        <strain evidence="6">IAEA</strain>
    </source>
</reference>
<dbReference type="FunFam" id="3.15.10.30:FF:000001">
    <property type="entry name" value="Takeout-like protein 1"/>
    <property type="match status" value="1"/>
</dbReference>
<dbReference type="PANTHER" id="PTHR11008:SF40">
    <property type="entry name" value="PROTEIN TAKEOUT"/>
    <property type="match status" value="1"/>
</dbReference>
<evidence type="ECO:0000256" key="1">
    <source>
        <dbReference type="ARBA" id="ARBA00022729"/>
    </source>
</evidence>
<keyword evidence="6" id="KW-1185">Reference proteome</keyword>
<reference evidence="5" key="2">
    <citation type="submission" date="2020-05" db="UniProtKB">
        <authorList>
            <consortium name="EnsemblMetazoa"/>
        </authorList>
    </citation>
    <scope>IDENTIFICATION</scope>
    <source>
        <strain evidence="5">IAEA</strain>
    </source>
</reference>
<dbReference type="SMART" id="SM00700">
    <property type="entry name" value="JHBP"/>
    <property type="match status" value="1"/>
</dbReference>
<feature type="signal peptide" evidence="4">
    <location>
        <begin position="1"/>
        <end position="20"/>
    </location>
</feature>
<organism evidence="5 6">
    <name type="scientific">Glossina brevipalpis</name>
    <dbReference type="NCBI Taxonomy" id="37001"/>
    <lineage>
        <taxon>Eukaryota</taxon>
        <taxon>Metazoa</taxon>
        <taxon>Ecdysozoa</taxon>
        <taxon>Arthropoda</taxon>
        <taxon>Hexapoda</taxon>
        <taxon>Insecta</taxon>
        <taxon>Pterygota</taxon>
        <taxon>Neoptera</taxon>
        <taxon>Endopterygota</taxon>
        <taxon>Diptera</taxon>
        <taxon>Brachycera</taxon>
        <taxon>Muscomorpha</taxon>
        <taxon>Hippoboscoidea</taxon>
        <taxon>Glossinidae</taxon>
        <taxon>Glossina</taxon>
    </lineage>
</organism>
<evidence type="ECO:0000256" key="2">
    <source>
        <dbReference type="ARBA" id="ARBA00023108"/>
    </source>
</evidence>
<dbReference type="Gene3D" id="3.15.10.30">
    <property type="entry name" value="Haemolymph juvenile hormone binding protein"/>
    <property type="match status" value="1"/>
</dbReference>
<accession>A0A1A9WGV7</accession>
<evidence type="ECO:0000256" key="4">
    <source>
        <dbReference type="SAM" id="SignalP"/>
    </source>
</evidence>
<dbReference type="STRING" id="37001.A0A1A9WGV7"/>
<dbReference type="Pfam" id="PF06585">
    <property type="entry name" value="JHBP"/>
    <property type="match status" value="1"/>
</dbReference>
<feature type="chain" id="PRO_5008400373" description="Haemolymph juvenile hormone binding protein" evidence="4">
    <location>
        <begin position="21"/>
        <end position="233"/>
    </location>
</feature>
<dbReference type="AlphaFoldDB" id="A0A1A9WGV7"/>